<evidence type="ECO:0000256" key="3">
    <source>
        <dbReference type="ARBA" id="ARBA00023136"/>
    </source>
</evidence>
<dbReference type="InterPro" id="IPR011701">
    <property type="entry name" value="MFS"/>
</dbReference>
<evidence type="ECO:0000259" key="5">
    <source>
        <dbReference type="PROSITE" id="PS50850"/>
    </source>
</evidence>
<feature type="transmembrane region" description="Helical" evidence="4">
    <location>
        <begin position="120"/>
        <end position="141"/>
    </location>
</feature>
<dbReference type="InterPro" id="IPR020846">
    <property type="entry name" value="MFS_dom"/>
</dbReference>
<evidence type="ECO:0000313" key="7">
    <source>
        <dbReference type="Proteomes" id="UP000046373"/>
    </source>
</evidence>
<dbReference type="GO" id="GO:0016020">
    <property type="term" value="C:membrane"/>
    <property type="evidence" value="ECO:0007669"/>
    <property type="project" value="InterPro"/>
</dbReference>
<evidence type="ECO:0000256" key="4">
    <source>
        <dbReference type="SAM" id="Phobius"/>
    </source>
</evidence>
<feature type="transmembrane region" description="Helical" evidence="4">
    <location>
        <begin position="67"/>
        <end position="84"/>
    </location>
</feature>
<protein>
    <submittedName>
        <fullName evidence="6">Uncharacterized MFS-type transporter YdeR</fullName>
    </submittedName>
</protein>
<keyword evidence="1 4" id="KW-0812">Transmembrane</keyword>
<dbReference type="PANTHER" id="PTHR42910:SF1">
    <property type="entry name" value="MAJOR FACILITATOR SUPERFAMILY (MFS) PROFILE DOMAIN-CONTAINING PROTEIN"/>
    <property type="match status" value="1"/>
</dbReference>
<evidence type="ECO:0000256" key="2">
    <source>
        <dbReference type="ARBA" id="ARBA00022989"/>
    </source>
</evidence>
<dbReference type="InterPro" id="IPR036259">
    <property type="entry name" value="MFS_trans_sf"/>
</dbReference>
<feature type="transmembrane region" description="Helical" evidence="4">
    <location>
        <begin position="183"/>
        <end position="203"/>
    </location>
</feature>
<dbReference type="SUPFAM" id="SSF103473">
    <property type="entry name" value="MFS general substrate transporter"/>
    <property type="match status" value="1"/>
</dbReference>
<feature type="transmembrane region" description="Helical" evidence="4">
    <location>
        <begin position="235"/>
        <end position="256"/>
    </location>
</feature>
<keyword evidence="3 4" id="KW-0472">Membrane</keyword>
<feature type="transmembrane region" description="Helical" evidence="4">
    <location>
        <begin position="323"/>
        <end position="342"/>
    </location>
</feature>
<keyword evidence="2 4" id="KW-1133">Transmembrane helix</keyword>
<dbReference type="PROSITE" id="PS50850">
    <property type="entry name" value="MFS"/>
    <property type="match status" value="1"/>
</dbReference>
<feature type="domain" description="Major facilitator superfamily (MFS) profile" evidence="5">
    <location>
        <begin position="23"/>
        <end position="412"/>
    </location>
</feature>
<dbReference type="EMBL" id="CCNB01000003">
    <property type="protein sequence ID" value="CDX19648.1"/>
    <property type="molecule type" value="Genomic_DNA"/>
</dbReference>
<dbReference type="Proteomes" id="UP000046373">
    <property type="component" value="Unassembled WGS sequence"/>
</dbReference>
<dbReference type="PRINTS" id="PR00762">
    <property type="entry name" value="CLCHANNEL"/>
</dbReference>
<sequence>MNGTDNTRIATAEFADPLPHAGGGAITRSQTLLFAASVGIIVTNLFAPQTLVGLIGPSLGAGASEGGFVSMATLLGYAAGLFLLVPLSDLIENRVLVLRMLAVAALAAAAASFAPAAASLLAMLFVLGAACSCIQVLVPVAASMAPPGQDGRVIGDVMSGLMIGILLSRPIASLIADALGWRAFYGISAAALALLAILLGLTLPRRKPVAHASYAELLASLIGLLAQEPVLRRRAFTASLVMAAFSVFWTAVALRLSAPPFDLGQKGIALFALVGAGGAAVTPIFGRAGDRGFTRSATILCHLVLIAALGLAAWAGAAKAGDAWLPLILMGVSAVLLDIGVTGDQTLGRRAVNLLQPKARGRINGLFVGIFFIGGAIGSLLAGVAWAWGGWNAVCAAGAIFGVTALVVDWMG</sequence>
<name>A0A090DSD7_MESPL</name>
<feature type="transmembrane region" description="Helical" evidence="4">
    <location>
        <begin position="297"/>
        <end position="317"/>
    </location>
</feature>
<dbReference type="InterPro" id="IPR001807">
    <property type="entry name" value="ClC"/>
</dbReference>
<dbReference type="Pfam" id="PF07690">
    <property type="entry name" value="MFS_1"/>
    <property type="match status" value="1"/>
</dbReference>
<dbReference type="Gene3D" id="1.20.1250.20">
    <property type="entry name" value="MFS general substrate transporter like domains"/>
    <property type="match status" value="1"/>
</dbReference>
<feature type="transmembrane region" description="Helical" evidence="4">
    <location>
        <begin position="96"/>
        <end position="114"/>
    </location>
</feature>
<accession>A0A090DSD7</accession>
<evidence type="ECO:0000313" key="6">
    <source>
        <dbReference type="EMBL" id="CDX19648.1"/>
    </source>
</evidence>
<evidence type="ECO:0000256" key="1">
    <source>
        <dbReference type="ARBA" id="ARBA00022692"/>
    </source>
</evidence>
<reference evidence="6 7" key="1">
    <citation type="submission" date="2014-08" db="EMBL/GenBank/DDBJ databases">
        <authorList>
            <person name="Moulin Lionel"/>
        </authorList>
    </citation>
    <scope>NUCLEOTIDE SEQUENCE [LARGE SCALE GENOMIC DNA]</scope>
</reference>
<dbReference type="CDD" id="cd17324">
    <property type="entry name" value="MFS_NepI_like"/>
    <property type="match status" value="1"/>
</dbReference>
<proteinExistence type="predicted"/>
<dbReference type="PANTHER" id="PTHR42910">
    <property type="entry name" value="TRANSPORTER SCO4007-RELATED"/>
    <property type="match status" value="1"/>
</dbReference>
<dbReference type="AlphaFoldDB" id="A0A090DSD7"/>
<feature type="transmembrane region" description="Helical" evidence="4">
    <location>
        <begin position="268"/>
        <end position="285"/>
    </location>
</feature>
<feature type="transmembrane region" description="Helical" evidence="4">
    <location>
        <begin position="153"/>
        <end position="171"/>
    </location>
</feature>
<organism evidence="6 7">
    <name type="scientific">Mesorhizobium plurifarium</name>
    <dbReference type="NCBI Taxonomy" id="69974"/>
    <lineage>
        <taxon>Bacteria</taxon>
        <taxon>Pseudomonadati</taxon>
        <taxon>Pseudomonadota</taxon>
        <taxon>Alphaproteobacteria</taxon>
        <taxon>Hyphomicrobiales</taxon>
        <taxon>Phyllobacteriaceae</taxon>
        <taxon>Mesorhizobium</taxon>
    </lineage>
</organism>
<feature type="transmembrane region" description="Helical" evidence="4">
    <location>
        <begin position="32"/>
        <end position="55"/>
    </location>
</feature>
<dbReference type="GO" id="GO:0015108">
    <property type="term" value="F:chloride transmembrane transporter activity"/>
    <property type="evidence" value="ECO:0007669"/>
    <property type="project" value="InterPro"/>
</dbReference>
<feature type="transmembrane region" description="Helical" evidence="4">
    <location>
        <begin position="391"/>
        <end position="411"/>
    </location>
</feature>
<gene>
    <name evidence="6" type="primary">ydeR</name>
    <name evidence="6" type="ORF">MPLDJ20_110262</name>
</gene>
<feature type="transmembrane region" description="Helical" evidence="4">
    <location>
        <begin position="363"/>
        <end position="385"/>
    </location>
</feature>